<feature type="region of interest" description="Disordered" evidence="1">
    <location>
        <begin position="893"/>
        <end position="913"/>
    </location>
</feature>
<accession>A0A812UZR9</accession>
<evidence type="ECO:0000256" key="1">
    <source>
        <dbReference type="SAM" id="MobiDB-lite"/>
    </source>
</evidence>
<evidence type="ECO:0000313" key="3">
    <source>
        <dbReference type="Proteomes" id="UP000601435"/>
    </source>
</evidence>
<feature type="region of interest" description="Disordered" evidence="1">
    <location>
        <begin position="927"/>
        <end position="969"/>
    </location>
</feature>
<protein>
    <submittedName>
        <fullName evidence="2">Uncharacterized protein</fullName>
    </submittedName>
</protein>
<evidence type="ECO:0000313" key="2">
    <source>
        <dbReference type="EMBL" id="CAE7605619.1"/>
    </source>
</evidence>
<dbReference type="Proteomes" id="UP000601435">
    <property type="component" value="Unassembled WGS sequence"/>
</dbReference>
<sequence length="1516" mass="168378">MAQRGAQGNVESVQDAVINRIKQYACCSASISSAETPDVLCLVEAAKTLLKERAAIILNEAALEPVLLQFSLDTTPVRTCQRVSRKQGDLHVKRAAKTQHDYLVCQLFVTVRDVAGGFIQTMVFRDPVRLQHGKTMRALASCAVDNPGMRLSPSQPGRICVRHQVHDRGITQSFTNAMSGFWFTRACEASSAAGTASEDVVALHELHTHVGCCAHDAHNSLKWAHQALFNDKLLLESVYIGIAACRAAYFNAIDILGTWLVEKLQPWPEPLLPDAQEMLLLWTSLGVDSECAKILANCRLLWQEDRLLISQDALSQADWLEQVSVALLGVWRFQRFTESRWCTVGSSCRALTSALLLGYMNLLHYMREKGILGEYEWNGCRRIGDAERHFVVVVGMAAFLPETFLLHVLKDARVAKTQESLQELLFEELSFLDNLPTAVWSYLSQAVKGRPETLRSAVIQGALVSWAFLEWRVLAVATSLPWSLCAGDIAQNLEDLLSREECPSEPVAEKLYLLGQAGYNRHRLTEAVRLLGECSWTSAFTEKQHASTSRVRRHHPELGDNMLMARAFCHTFAQMLPGMSEEDRKRAALVSQLVKTLKANPNYITGRQVFLRYIMQKASTLETSRGVASHYKRPRIMKYHGAHWEKLTAEAKRAYEQEAEAERASKQMRRTEDLVSLRQELASLRGEAGKSRDPQGSMLISSCALDKPSLQRLGSLLQEGSFKGKQLQKLRERCLDCPKPLPSADIAKLEAASQLPLRSLQGLSVIAKQLCHMRDTFREAVFCVPQEGSDRWLRFLFASQNPLAVFFQDLDVETVEHRSADVGKGWAEQWAAAHLWQWRLRAGQFVSGTVLENTDPNRVSVVMRSWFAADGRVLSHDVLQPLQPVLTALAPEQAREPDLVPPPTARRRAAEPSLVEEHPWLAAVTTVNASQEHSDREELPDDAADDTLGDPASEHDGLEGAGGQDGDYDDLFTALENQRCVLRGDAAEHGDMFRTSLLGGQWQVERTGRAIYGIRVDVKKGTTAAELCAAFKLTKSSSFERSVYGEEGGSFLSKLWIHRMSFLCAAWEETGKAKKGISQQDLSKYVLPEEMEARMHTLEGKSLVRARAILKIEARSKAKVSRPKKTNSVDAQVRKSLADNFKNMSAAEIDGTVREGLTLRQRLMRDKQQQQQEQPGSVAFGKCYYQSLRDLYADGNKVEALLCPDPSLAVRQELVEAATAALKHPPNRSLLVQFLKVTTTLNQAEFVGVLRWMMSLHPSASNDQLKSGLAVLETVSRLSLHEKFPHEASLAKSKWDEILLEAFLSVSKAGCGPAHWLNSHSDVWPLVLPVPQTRKLLSLGEDESRNSVAKELRSVTESSMLGKRLFTFAALKVVDESVQAAILESSQELLGLSAISADALHKVKAAGLEKLKSLVCIDDLPDRREVTVQYRGWPVVLKVSCVAEQLDWALMSALRGAAAAAKSIPLLPAEEWLCPTSDDAKHAKISDELLTKPKAVRELMSALVQAGDEKTGEGMQ</sequence>
<dbReference type="EMBL" id="CAJNJA010028554">
    <property type="protein sequence ID" value="CAE7605619.1"/>
    <property type="molecule type" value="Genomic_DNA"/>
</dbReference>
<proteinExistence type="predicted"/>
<organism evidence="2 3">
    <name type="scientific">Symbiodinium necroappetens</name>
    <dbReference type="NCBI Taxonomy" id="1628268"/>
    <lineage>
        <taxon>Eukaryota</taxon>
        <taxon>Sar</taxon>
        <taxon>Alveolata</taxon>
        <taxon>Dinophyceae</taxon>
        <taxon>Suessiales</taxon>
        <taxon>Symbiodiniaceae</taxon>
        <taxon>Symbiodinium</taxon>
    </lineage>
</organism>
<dbReference type="OrthoDB" id="414841at2759"/>
<reference evidence="2" key="1">
    <citation type="submission" date="2021-02" db="EMBL/GenBank/DDBJ databases">
        <authorList>
            <person name="Dougan E. K."/>
            <person name="Rhodes N."/>
            <person name="Thang M."/>
            <person name="Chan C."/>
        </authorList>
    </citation>
    <scope>NUCLEOTIDE SEQUENCE</scope>
</reference>
<comment type="caution">
    <text evidence="2">The sequence shown here is derived from an EMBL/GenBank/DDBJ whole genome shotgun (WGS) entry which is preliminary data.</text>
</comment>
<feature type="compositionally biased region" description="Acidic residues" evidence="1">
    <location>
        <begin position="938"/>
        <end position="948"/>
    </location>
</feature>
<name>A0A812UZR9_9DINO</name>
<gene>
    <name evidence="2" type="ORF">SNEC2469_LOCUS17301</name>
</gene>
<keyword evidence="3" id="KW-1185">Reference proteome</keyword>
<feature type="non-terminal residue" evidence="2">
    <location>
        <position position="1"/>
    </location>
</feature>